<feature type="compositionally biased region" description="Basic and acidic residues" evidence="1">
    <location>
        <begin position="149"/>
        <end position="159"/>
    </location>
</feature>
<feature type="region of interest" description="Disordered" evidence="1">
    <location>
        <begin position="383"/>
        <end position="467"/>
    </location>
</feature>
<feature type="compositionally biased region" description="Acidic residues" evidence="1">
    <location>
        <begin position="224"/>
        <end position="235"/>
    </location>
</feature>
<feature type="compositionally biased region" description="Polar residues" evidence="1">
    <location>
        <begin position="194"/>
        <end position="205"/>
    </location>
</feature>
<keyword evidence="3" id="KW-1185">Reference proteome</keyword>
<evidence type="ECO:0008006" key="4">
    <source>
        <dbReference type="Google" id="ProtNLM"/>
    </source>
</evidence>
<accession>A0A1R1X4G0</accession>
<evidence type="ECO:0000313" key="2">
    <source>
        <dbReference type="EMBL" id="OMJ09523.1"/>
    </source>
</evidence>
<feature type="compositionally biased region" description="Basic and acidic residues" evidence="1">
    <location>
        <begin position="32"/>
        <end position="86"/>
    </location>
</feature>
<dbReference type="OrthoDB" id="2362516at2759"/>
<feature type="non-terminal residue" evidence="2">
    <location>
        <position position="1"/>
    </location>
</feature>
<reference evidence="2 3" key="1">
    <citation type="submission" date="2017-01" db="EMBL/GenBank/DDBJ databases">
        <authorList>
            <person name="Mah S.A."/>
            <person name="Swanson W.J."/>
            <person name="Moy G.W."/>
            <person name="Vacquier V.D."/>
        </authorList>
    </citation>
    <scope>NUCLEOTIDE SEQUENCE [LARGE SCALE GENOMIC DNA]</scope>
    <source>
        <strain evidence="2 3">GSMNP</strain>
    </source>
</reference>
<protein>
    <recommendedName>
        <fullName evidence="4">Chitin-binding type-2 domain-containing protein</fullName>
    </recommendedName>
</protein>
<feature type="compositionally biased region" description="Basic and acidic residues" evidence="1">
    <location>
        <begin position="420"/>
        <end position="453"/>
    </location>
</feature>
<feature type="compositionally biased region" description="Basic and acidic residues" evidence="1">
    <location>
        <begin position="206"/>
        <end position="217"/>
    </location>
</feature>
<feature type="compositionally biased region" description="Polar residues" evidence="1">
    <location>
        <begin position="262"/>
        <end position="278"/>
    </location>
</feature>
<dbReference type="AlphaFoldDB" id="A0A1R1X4G0"/>
<feature type="region of interest" description="Disordered" evidence="1">
    <location>
        <begin position="1"/>
        <end position="366"/>
    </location>
</feature>
<proteinExistence type="predicted"/>
<comment type="caution">
    <text evidence="2">The sequence shown here is derived from an EMBL/GenBank/DDBJ whole genome shotgun (WGS) entry which is preliminary data.</text>
</comment>
<name>A0A1R1X4G0_9FUNG</name>
<gene>
    <name evidence="2" type="ORF">AYI70_g10887</name>
</gene>
<feature type="compositionally biased region" description="Basic and acidic residues" evidence="1">
    <location>
        <begin position="312"/>
        <end position="324"/>
    </location>
</feature>
<feature type="compositionally biased region" description="Basic and acidic residues" evidence="1">
    <location>
        <begin position="1"/>
        <end position="17"/>
    </location>
</feature>
<dbReference type="EMBL" id="LSSN01005421">
    <property type="protein sequence ID" value="OMJ09523.1"/>
    <property type="molecule type" value="Genomic_DNA"/>
</dbReference>
<organism evidence="2 3">
    <name type="scientific">Smittium culicis</name>
    <dbReference type="NCBI Taxonomy" id="133412"/>
    <lineage>
        <taxon>Eukaryota</taxon>
        <taxon>Fungi</taxon>
        <taxon>Fungi incertae sedis</taxon>
        <taxon>Zoopagomycota</taxon>
        <taxon>Kickxellomycotina</taxon>
        <taxon>Harpellomycetes</taxon>
        <taxon>Harpellales</taxon>
        <taxon>Legeriomycetaceae</taxon>
        <taxon>Smittium</taxon>
    </lineage>
</organism>
<sequence>TDGKPNSDDDTDEKPTSDDDTDEKPTSGEINTDEKPTSDEIDMDEKPTSDEIDTDEKPTSDGVDTGEKATKDEKSTTDGDTDSHMEDTDEIENDEFSISSSQENGNSRENVNSDSESVEIFDEQIPIHRDEESSESATDGDDGDSDDEQSIKTDSHYDESSADITYCETDDTRSDSGLVNSDENRSADNDDIINGSSEDSLIENSSHIDSDDNKDYENSSDLLNFDDDNDDDDDIGGDKADTDDNVFESNTVEESECDQDEQTSSLENQSSESTIFDSNSDRERKKKKCRKNREGTNRKLVSNMNVGEQVDSENRFRHSSEFERIVTGTVSKIEDGNSESYPSSDNLGKDDDDHCDSEGYIEDGSSVSSALSLDYMIVENDESRKTDHENGGVLNHDARNTRSFGETGSKGYLSIGGRGHTGESERMENKPQEVTRPHSKIDNGKLTKEKDDSSYSNDGYRHEHQHKIHHSYPDRDCGTFQYDCLDGRPTDFLQCVNGRFMVRQCAPGTVCKTLIPGYIYCGWP</sequence>
<feature type="compositionally biased region" description="Basic and acidic residues" evidence="1">
    <location>
        <begin position="383"/>
        <end position="400"/>
    </location>
</feature>
<dbReference type="STRING" id="133412.A0A1R1X4G0"/>
<feature type="compositionally biased region" description="Acidic residues" evidence="1">
    <location>
        <begin position="132"/>
        <end position="148"/>
    </location>
</feature>
<dbReference type="Proteomes" id="UP000187283">
    <property type="component" value="Unassembled WGS sequence"/>
</dbReference>
<evidence type="ECO:0000313" key="3">
    <source>
        <dbReference type="Proteomes" id="UP000187283"/>
    </source>
</evidence>
<feature type="compositionally biased region" description="Polar residues" evidence="1">
    <location>
        <begin position="96"/>
        <end position="115"/>
    </location>
</feature>
<evidence type="ECO:0000256" key="1">
    <source>
        <dbReference type="SAM" id="MobiDB-lite"/>
    </source>
</evidence>
<feature type="compositionally biased region" description="Acidic residues" evidence="1">
    <location>
        <begin position="243"/>
        <end position="261"/>
    </location>
</feature>